<keyword evidence="6 14" id="KW-0479">Metal-binding</keyword>
<feature type="domain" description="MATH" evidence="16">
    <location>
        <begin position="319"/>
        <end position="465"/>
    </location>
</feature>
<keyword evidence="5" id="KW-0053">Apoptosis</keyword>
<evidence type="ECO:0000259" key="15">
    <source>
        <dbReference type="PROSITE" id="PS50089"/>
    </source>
</evidence>
<dbReference type="GO" id="GO:0006915">
    <property type="term" value="P:apoptotic process"/>
    <property type="evidence" value="ECO:0007669"/>
    <property type="project" value="UniProtKB-KW"/>
</dbReference>
<dbReference type="PROSITE" id="PS00518">
    <property type="entry name" value="ZF_RING_1"/>
    <property type="match status" value="1"/>
</dbReference>
<evidence type="ECO:0000256" key="14">
    <source>
        <dbReference type="PROSITE-ProRule" id="PRU00207"/>
    </source>
</evidence>
<organism evidence="18 19">
    <name type="scientific">Probosciger aterrimus</name>
    <name type="common">Palm cockatoo</name>
    <dbReference type="NCBI Taxonomy" id="141839"/>
    <lineage>
        <taxon>Eukaryota</taxon>
        <taxon>Metazoa</taxon>
        <taxon>Chordata</taxon>
        <taxon>Craniata</taxon>
        <taxon>Vertebrata</taxon>
        <taxon>Euteleostomi</taxon>
        <taxon>Archelosauria</taxon>
        <taxon>Archosauria</taxon>
        <taxon>Dinosauria</taxon>
        <taxon>Saurischia</taxon>
        <taxon>Theropoda</taxon>
        <taxon>Coelurosauria</taxon>
        <taxon>Aves</taxon>
        <taxon>Neognathae</taxon>
        <taxon>Neoaves</taxon>
        <taxon>Telluraves</taxon>
        <taxon>Australaves</taxon>
        <taxon>Psittaciformes</taxon>
        <taxon>Cacatuidae</taxon>
        <taxon>Probosciger</taxon>
    </lineage>
</organism>
<keyword evidence="10" id="KW-0832">Ubl conjugation</keyword>
<dbReference type="InterPro" id="IPR001293">
    <property type="entry name" value="Znf_TRAF"/>
</dbReference>
<evidence type="ECO:0000256" key="7">
    <source>
        <dbReference type="ARBA" id="ARBA00022737"/>
    </source>
</evidence>
<dbReference type="Pfam" id="PF16673">
    <property type="entry name" value="TRAF_BIRC3_bd"/>
    <property type="match status" value="1"/>
</dbReference>
<dbReference type="SUPFAM" id="SSF57850">
    <property type="entry name" value="RING/U-box"/>
    <property type="match status" value="1"/>
</dbReference>
<dbReference type="FunFam" id="2.60.210.10:FF:000001">
    <property type="entry name" value="TNF receptor-associated factor"/>
    <property type="match status" value="1"/>
</dbReference>
<keyword evidence="2" id="KW-0963">Cytoplasm</keyword>
<dbReference type="Gene3D" id="2.60.210.10">
    <property type="entry name" value="Apoptosis, Tumor Necrosis Factor Receptor Associated Protein 2, Chain A"/>
    <property type="match status" value="1"/>
</dbReference>
<evidence type="ECO:0000313" key="19">
    <source>
        <dbReference type="Proteomes" id="UP000562415"/>
    </source>
</evidence>
<evidence type="ECO:0000256" key="8">
    <source>
        <dbReference type="ARBA" id="ARBA00022771"/>
    </source>
</evidence>
<evidence type="ECO:0000256" key="1">
    <source>
        <dbReference type="ARBA" id="ARBA00004496"/>
    </source>
</evidence>
<dbReference type="InterPro" id="IPR002083">
    <property type="entry name" value="MATH/TRAF_dom"/>
</dbReference>
<evidence type="ECO:0000256" key="5">
    <source>
        <dbReference type="ARBA" id="ARBA00022703"/>
    </source>
</evidence>
<keyword evidence="7" id="KW-0677">Repeat</keyword>
<dbReference type="GO" id="GO:0009898">
    <property type="term" value="C:cytoplasmic side of plasma membrane"/>
    <property type="evidence" value="ECO:0007669"/>
    <property type="project" value="TreeGrafter"/>
</dbReference>
<dbReference type="GO" id="GO:0008270">
    <property type="term" value="F:zinc ion binding"/>
    <property type="evidence" value="ECO:0007669"/>
    <property type="project" value="UniProtKB-KW"/>
</dbReference>
<dbReference type="GO" id="GO:0043122">
    <property type="term" value="P:regulation of canonical NF-kappaB signal transduction"/>
    <property type="evidence" value="ECO:0007669"/>
    <property type="project" value="TreeGrafter"/>
</dbReference>
<dbReference type="InterPro" id="IPR013083">
    <property type="entry name" value="Znf_RING/FYVE/PHD"/>
</dbReference>
<comment type="function">
    <text evidence="12">Adapter molecule that regulates the activation of NF-kappa-B and JNK. Plays a role in the regulation of cell survival and apoptosis. The heterotrimer formed by TRAF1 and TRAF2 is part of a E3 ubiquitin-protein ligase complex that promotes ubiquitination of target proteins, such as MAP3K14. The TRAF1/TRAF2 complex recruits the antiapoptotic E3 protein-ubiquitin ligases BIRC2 and BIRC3 to TNFRSF1B/TNFR2.</text>
</comment>
<feature type="non-terminal residue" evidence="18">
    <location>
        <position position="466"/>
    </location>
</feature>
<protein>
    <recommendedName>
        <fullName evidence="13">TNF receptor-associated factor 1</fullName>
    </recommendedName>
</protein>
<dbReference type="PANTHER" id="PTHR10131">
    <property type="entry name" value="TNF RECEPTOR ASSOCIATED FACTOR"/>
    <property type="match status" value="1"/>
</dbReference>
<dbReference type="SUPFAM" id="SSF49599">
    <property type="entry name" value="TRAF domain-like"/>
    <property type="match status" value="2"/>
</dbReference>
<dbReference type="PROSITE" id="PS50145">
    <property type="entry name" value="ZF_TRAF"/>
    <property type="match status" value="1"/>
</dbReference>
<evidence type="ECO:0000256" key="3">
    <source>
        <dbReference type="ARBA" id="ARBA00022499"/>
    </source>
</evidence>
<dbReference type="PROSITE" id="PS50144">
    <property type="entry name" value="MATH"/>
    <property type="match status" value="1"/>
</dbReference>
<evidence type="ECO:0000256" key="9">
    <source>
        <dbReference type="ARBA" id="ARBA00022833"/>
    </source>
</evidence>
<dbReference type="Pfam" id="PF21355">
    <property type="entry name" value="TRAF-mep_MATH"/>
    <property type="match status" value="1"/>
</dbReference>
<dbReference type="PANTHER" id="PTHR10131:SF96">
    <property type="entry name" value="TNF RECEPTOR-ASSOCIATED FACTOR 1"/>
    <property type="match status" value="1"/>
</dbReference>
<dbReference type="Gene3D" id="1.20.5.110">
    <property type="match status" value="1"/>
</dbReference>
<dbReference type="OrthoDB" id="6499288at2759"/>
<dbReference type="GO" id="GO:0042981">
    <property type="term" value="P:regulation of apoptotic process"/>
    <property type="evidence" value="ECO:0007669"/>
    <property type="project" value="InterPro"/>
</dbReference>
<comment type="subcellular location">
    <subcellularLocation>
        <location evidence="1">Cytoplasm</location>
    </subcellularLocation>
</comment>
<comment type="caution">
    <text evidence="18">The sequence shown here is derived from an EMBL/GenBank/DDBJ whole genome shotgun (WGS) entry which is preliminary data.</text>
</comment>
<dbReference type="InterPro" id="IPR017907">
    <property type="entry name" value="Znf_RING_CS"/>
</dbReference>
<keyword evidence="8 14" id="KW-0863">Zinc-finger</keyword>
<dbReference type="PROSITE" id="PS50089">
    <property type="entry name" value="ZF_RING_2"/>
    <property type="match status" value="1"/>
</dbReference>
<keyword evidence="11" id="KW-0175">Coiled coil</keyword>
<evidence type="ECO:0000256" key="11">
    <source>
        <dbReference type="ARBA" id="ARBA00023054"/>
    </source>
</evidence>
<dbReference type="FunFam" id="1.20.5.110:FF:000053">
    <property type="entry name" value="TNF receptor-associated factor"/>
    <property type="match status" value="1"/>
</dbReference>
<dbReference type="Gene3D" id="3.30.40.10">
    <property type="entry name" value="Zinc/RING finger domain, C3HC4 (zinc finger)"/>
    <property type="match status" value="2"/>
</dbReference>
<feature type="non-terminal residue" evidence="18">
    <location>
        <position position="1"/>
    </location>
</feature>
<feature type="domain" description="RING-type" evidence="15">
    <location>
        <begin position="5"/>
        <end position="45"/>
    </location>
</feature>
<evidence type="ECO:0000256" key="4">
    <source>
        <dbReference type="ARBA" id="ARBA00022553"/>
    </source>
</evidence>
<keyword evidence="4" id="KW-0597">Phosphoprotein</keyword>
<dbReference type="InterPro" id="IPR018957">
    <property type="entry name" value="Znf_C3HC4_RING-type"/>
</dbReference>
<dbReference type="CDD" id="cd23125">
    <property type="entry name" value="RING-HC_TRAF1-like"/>
    <property type="match status" value="1"/>
</dbReference>
<dbReference type="GO" id="GO:0007165">
    <property type="term" value="P:signal transduction"/>
    <property type="evidence" value="ECO:0007669"/>
    <property type="project" value="InterPro"/>
</dbReference>
<dbReference type="InterPro" id="IPR001841">
    <property type="entry name" value="Znf_RING"/>
</dbReference>
<dbReference type="Proteomes" id="UP000562415">
    <property type="component" value="Unassembled WGS sequence"/>
</dbReference>
<evidence type="ECO:0000256" key="13">
    <source>
        <dbReference type="ARBA" id="ARBA00072835"/>
    </source>
</evidence>
<reference evidence="18 19" key="1">
    <citation type="submission" date="2019-09" db="EMBL/GenBank/DDBJ databases">
        <title>Bird 10,000 Genomes (B10K) Project - Family phase.</title>
        <authorList>
            <person name="Zhang G."/>
        </authorList>
    </citation>
    <scope>NUCLEOTIDE SEQUENCE [LARGE SCALE GENOMIC DNA]</scope>
    <source>
        <strain evidence="18">B10K-DU-017-47</strain>
    </source>
</reference>
<gene>
    <name evidence="18" type="primary">Traf2_0</name>
    <name evidence="18" type="ORF">PROATE_R07616</name>
</gene>
<accession>A0A7K5F5G4</accession>
<dbReference type="PIRSF" id="PIRSF015614">
    <property type="entry name" value="TRAF"/>
    <property type="match status" value="1"/>
</dbReference>
<dbReference type="InterPro" id="IPR032070">
    <property type="entry name" value="TRAF_BIRC3-bd"/>
</dbReference>
<keyword evidence="19" id="KW-1185">Reference proteome</keyword>
<dbReference type="GO" id="GO:0005164">
    <property type="term" value="F:tumor necrosis factor receptor binding"/>
    <property type="evidence" value="ECO:0007669"/>
    <property type="project" value="TreeGrafter"/>
</dbReference>
<dbReference type="Pfam" id="PF00097">
    <property type="entry name" value="zf-C3HC4"/>
    <property type="match status" value="1"/>
</dbReference>
<dbReference type="AlphaFoldDB" id="A0A7K5F5G4"/>
<keyword evidence="3" id="KW-1017">Isopeptide bond</keyword>
<evidence type="ECO:0000256" key="10">
    <source>
        <dbReference type="ARBA" id="ARBA00022843"/>
    </source>
</evidence>
<proteinExistence type="predicted"/>
<evidence type="ECO:0000256" key="6">
    <source>
        <dbReference type="ARBA" id="ARBA00022723"/>
    </source>
</evidence>
<evidence type="ECO:0000259" key="17">
    <source>
        <dbReference type="PROSITE" id="PS50145"/>
    </source>
</evidence>
<dbReference type="GO" id="GO:0005737">
    <property type="term" value="C:cytoplasm"/>
    <property type="evidence" value="ECO:0007669"/>
    <property type="project" value="UniProtKB-SubCell"/>
</dbReference>
<dbReference type="InterPro" id="IPR049342">
    <property type="entry name" value="TRAF1-6_MATH_dom"/>
</dbReference>
<dbReference type="SMART" id="SM00061">
    <property type="entry name" value="MATH"/>
    <property type="match status" value="1"/>
</dbReference>
<feature type="domain" description="TRAF-type" evidence="17">
    <location>
        <begin position="97"/>
        <end position="149"/>
    </location>
</feature>
<keyword evidence="9 14" id="KW-0862">Zinc</keyword>
<dbReference type="InterPro" id="IPR012227">
    <property type="entry name" value="TNF_rcpt-assoc_TRAF_met"/>
</dbReference>
<dbReference type="Pfam" id="PF02176">
    <property type="entry name" value="zf-TRAF"/>
    <property type="match status" value="1"/>
</dbReference>
<name>A0A7K5F5G4_PROAR</name>
<evidence type="ECO:0000259" key="16">
    <source>
        <dbReference type="PROSITE" id="PS50144"/>
    </source>
</evidence>
<feature type="zinc finger region" description="TRAF-type" evidence="14">
    <location>
        <begin position="97"/>
        <end position="149"/>
    </location>
</feature>
<evidence type="ECO:0000313" key="18">
    <source>
        <dbReference type="EMBL" id="NWS40154.1"/>
    </source>
</evidence>
<dbReference type="InterPro" id="IPR008974">
    <property type="entry name" value="TRAF-like"/>
</dbReference>
<evidence type="ECO:0000256" key="12">
    <source>
        <dbReference type="ARBA" id="ARBA00055962"/>
    </source>
</evidence>
<evidence type="ECO:0000256" key="2">
    <source>
        <dbReference type="ARBA" id="ARBA00022490"/>
    </source>
</evidence>
<dbReference type="EMBL" id="VYZH01000561">
    <property type="protein sequence ID" value="NWS40154.1"/>
    <property type="molecule type" value="Genomic_DNA"/>
</dbReference>
<sequence length="466" mass="52597">QKYLCSNCNNILKKALQTLCGHRYCSACLAWIARNNKNAICQKCKEEDPSTFSEGSLLAEERAFGDAAINKEISELRVHCVTLGCSWSGIMKNFEEHQSLCEYALIPCHTGCGHMVMRKQLADHLENGCVNNVTTCQRCKKSLSSSEYQNPFKLVFDCFLVLSFFFPQNCSTPSVNKDGCRFSEVGCSFRGSKEKIKDHERTAVGAHMLLLLQHIKQLKASLCTGAKAANGFIPQTELMISELENKLQVFENIVAVLNKEVEISSLEIMAFRRQSELDQNIIRGLELKIAELHRCLTQKDAGLSSLHKSLLFSEQASYDGVFLWKITDVGRKLQDSVTGRTVSLYSPAFYTAKYGYKVCLRVYLNGDGMGKGTHMSLFFVVMKGDYDALLPWPFRNKVTFMLLDQNNREHVIDAFRPDLTSASFQRPVNDMNIASGCPMFLPLFKLQSPKYAYVKEDTLFLKCIVE</sequence>